<accession>A0A7R9BT82</accession>
<dbReference type="EMBL" id="OA883970">
    <property type="protein sequence ID" value="CAD7280087.1"/>
    <property type="molecule type" value="Genomic_DNA"/>
</dbReference>
<evidence type="ECO:0000259" key="8">
    <source>
        <dbReference type="Pfam" id="PF25013"/>
    </source>
</evidence>
<dbReference type="Pfam" id="PF25013">
    <property type="entry name" value="LRR_Zer-1"/>
    <property type="match status" value="1"/>
</dbReference>
<keyword evidence="10" id="KW-1185">Reference proteome</keyword>
<protein>
    <recommendedName>
        <fullName evidence="5">Protein zer-1 homolog</fullName>
    </recommendedName>
    <alternativeName>
        <fullName evidence="6">Zyg-11 homolog B-like protein</fullName>
    </alternativeName>
</protein>
<dbReference type="PANTHER" id="PTHR12904">
    <property type="match status" value="1"/>
</dbReference>
<dbReference type="Proteomes" id="UP000678499">
    <property type="component" value="Unassembled WGS sequence"/>
</dbReference>
<keyword evidence="3" id="KW-0677">Repeat</keyword>
<dbReference type="InterPro" id="IPR011989">
    <property type="entry name" value="ARM-like"/>
</dbReference>
<feature type="domain" description="Protein zer-1 homolog-like C-terminal" evidence="7">
    <location>
        <begin position="406"/>
        <end position="766"/>
    </location>
</feature>
<sequence length="780" mass="88519">MMPLPKEIESMMELPLSVWTGTSPRTLFDCCAAEIRENPYIACRLVDGQLCLRHPLPPEVAEELLADGCAWEISKYVAFLELLNECPSSQPNGVLRRFVAAFPNIPEAVIIKVIKRHKLTHLCLDGCVDLSPRVYEAICEHGDELVSVNFGSAAESALPTKCWSALPPPVSGSKWRRLIWRNFDTCIASGRPYSVLIGKLTELRHLELSNCSYPGPMKFLSSFTNLTTLVLHSVRPNRSQGLILLPKPEMFSVICGLKNLRFLDISESQETEYPNPDETLAELVESLPKLECLDISHTNLAGTGRARCKRLGSGLVTDIVGLRSRTERPLKFLGLYGTLHDACRRHHIPADIVSGDANEEQVLAAGEAYIERQELMKYVLNDIFNMFRVDTVSDVKRVLDIILRAMHKYLNVESIQISGSASLYHIVKHWPKNMYPTAVTQRILRTLVNGMVVHQKNGNMMRNGCLTLWNFEIPKDVLFDYERIVTVLLSVVDDENRKQQSRNNFVHRMCVFLLNAFACQVEGYHKNLLGKRGAIRVMLDLIHDRLHEKNCDDVMEMAWSSMWNVTDETPENCREFLSLGGMQTFLDCCHVFEGREELLRNMMGLLGNVAEVKELRPQLMNQTFIGLFDVLLDSPSDGIEVSYNAAGVLAHIASDGEEAWTLQNPDRRGVLSRLVRAVDRWDLDKQRNINYRSFEPILRLVKVQHTEEVRYWAVWALANLTTVYPGKYCGLVREEGGLEILAEVIKLPTRLKAMRSWAHCVLHNCATTPYPYPSQLEEED</sequence>
<evidence type="ECO:0000313" key="9">
    <source>
        <dbReference type="EMBL" id="CAD7280087.1"/>
    </source>
</evidence>
<dbReference type="EMBL" id="CAJPEX010001933">
    <property type="protein sequence ID" value="CAG0920239.1"/>
    <property type="molecule type" value="Genomic_DNA"/>
</dbReference>
<feature type="domain" description="Zer-1-like leucine-rich repeats region" evidence="8">
    <location>
        <begin position="196"/>
        <end position="338"/>
    </location>
</feature>
<name>A0A7R9BT82_9CRUS</name>
<dbReference type="OrthoDB" id="5783533at2759"/>
<evidence type="ECO:0000256" key="3">
    <source>
        <dbReference type="ARBA" id="ARBA00022737"/>
    </source>
</evidence>
<comment type="similarity">
    <text evidence="1">Belongs to the zyg-11 family.</text>
</comment>
<keyword evidence="2" id="KW-0433">Leucine-rich repeat</keyword>
<reference evidence="9" key="1">
    <citation type="submission" date="2020-11" db="EMBL/GenBank/DDBJ databases">
        <authorList>
            <person name="Tran Van P."/>
        </authorList>
    </citation>
    <scope>NUCLEOTIDE SEQUENCE</scope>
</reference>
<evidence type="ECO:0000256" key="1">
    <source>
        <dbReference type="ARBA" id="ARBA00009420"/>
    </source>
</evidence>
<dbReference type="InterPro" id="IPR055142">
    <property type="entry name" value="ZER1-like_C"/>
</dbReference>
<organism evidence="9">
    <name type="scientific">Notodromas monacha</name>
    <dbReference type="NCBI Taxonomy" id="399045"/>
    <lineage>
        <taxon>Eukaryota</taxon>
        <taxon>Metazoa</taxon>
        <taxon>Ecdysozoa</taxon>
        <taxon>Arthropoda</taxon>
        <taxon>Crustacea</taxon>
        <taxon>Oligostraca</taxon>
        <taxon>Ostracoda</taxon>
        <taxon>Podocopa</taxon>
        <taxon>Podocopida</taxon>
        <taxon>Cypridocopina</taxon>
        <taxon>Cypridoidea</taxon>
        <taxon>Cyprididae</taxon>
        <taxon>Notodromas</taxon>
    </lineage>
</organism>
<evidence type="ECO:0000256" key="6">
    <source>
        <dbReference type="ARBA" id="ARBA00081214"/>
    </source>
</evidence>
<dbReference type="SUPFAM" id="SSF48371">
    <property type="entry name" value="ARM repeat"/>
    <property type="match status" value="1"/>
</dbReference>
<evidence type="ECO:0000256" key="2">
    <source>
        <dbReference type="ARBA" id="ARBA00022614"/>
    </source>
</evidence>
<dbReference type="PANTHER" id="PTHR12904:SF23">
    <property type="entry name" value="PROTEIN ZER-1 HOMOLOG"/>
    <property type="match status" value="1"/>
</dbReference>
<dbReference type="InterPro" id="IPR051341">
    <property type="entry name" value="Zyg-11_UBL_adapter"/>
</dbReference>
<evidence type="ECO:0000256" key="5">
    <source>
        <dbReference type="ARBA" id="ARBA00067612"/>
    </source>
</evidence>
<dbReference type="SUPFAM" id="SSF52047">
    <property type="entry name" value="RNI-like"/>
    <property type="match status" value="1"/>
</dbReference>
<evidence type="ECO:0000259" key="7">
    <source>
        <dbReference type="Pfam" id="PF22964"/>
    </source>
</evidence>
<gene>
    <name evidence="9" type="ORF">NMOB1V02_LOCUS7750</name>
</gene>
<evidence type="ECO:0000256" key="4">
    <source>
        <dbReference type="ARBA" id="ARBA00022786"/>
    </source>
</evidence>
<keyword evidence="4" id="KW-0833">Ubl conjugation pathway</keyword>
<dbReference type="InterPro" id="IPR032675">
    <property type="entry name" value="LRR_dom_sf"/>
</dbReference>
<dbReference type="Pfam" id="PF22964">
    <property type="entry name" value="ZER1-like_2nd"/>
    <property type="match status" value="1"/>
</dbReference>
<dbReference type="FunFam" id="1.25.10.10:FF:000111">
    <property type="entry name" value="Protein zer-1 homolog"/>
    <property type="match status" value="1"/>
</dbReference>
<dbReference type="InterPro" id="IPR056845">
    <property type="entry name" value="LRR_Zer-1"/>
</dbReference>
<dbReference type="GO" id="GO:0031462">
    <property type="term" value="C:Cul2-RING ubiquitin ligase complex"/>
    <property type="evidence" value="ECO:0007669"/>
    <property type="project" value="TreeGrafter"/>
</dbReference>
<dbReference type="Gene3D" id="1.25.10.10">
    <property type="entry name" value="Leucine-rich Repeat Variant"/>
    <property type="match status" value="1"/>
</dbReference>
<proteinExistence type="inferred from homology"/>
<dbReference type="AlphaFoldDB" id="A0A7R9BT82"/>
<evidence type="ECO:0000313" key="10">
    <source>
        <dbReference type="Proteomes" id="UP000678499"/>
    </source>
</evidence>
<dbReference type="InterPro" id="IPR016024">
    <property type="entry name" value="ARM-type_fold"/>
</dbReference>
<dbReference type="Gene3D" id="3.80.10.10">
    <property type="entry name" value="Ribonuclease Inhibitor"/>
    <property type="match status" value="1"/>
</dbReference>